<evidence type="ECO:0000313" key="2">
    <source>
        <dbReference type="Proteomes" id="UP000789719"/>
    </source>
</evidence>
<evidence type="ECO:0008006" key="3">
    <source>
        <dbReference type="Google" id="ProtNLM"/>
    </source>
</evidence>
<reference evidence="1 2" key="1">
    <citation type="submission" date="2021-11" db="EMBL/GenBank/DDBJ databases">
        <authorList>
            <person name="Depoorter E."/>
        </authorList>
    </citation>
    <scope>NUCLEOTIDE SEQUENCE [LARGE SCALE GENOMIC DNA]</scope>
    <source>
        <strain evidence="1 2">LMG 24286</strain>
    </source>
</reference>
<accession>A0ABN8BNZ9</accession>
<dbReference type="SUPFAM" id="SSF52540">
    <property type="entry name" value="P-loop containing nucleoside triphosphate hydrolases"/>
    <property type="match status" value="1"/>
</dbReference>
<protein>
    <recommendedName>
        <fullName evidence="3">ATPase dynein-related AAA domain-containing protein</fullName>
    </recommendedName>
</protein>
<comment type="caution">
    <text evidence="1">The sequence shown here is derived from an EMBL/GenBank/DDBJ whole genome shotgun (WGS) entry which is preliminary data.</text>
</comment>
<gene>
    <name evidence="1" type="ORF">WGH24286_00771</name>
</gene>
<evidence type="ECO:0000313" key="1">
    <source>
        <dbReference type="EMBL" id="CAH0418353.1"/>
    </source>
</evidence>
<dbReference type="RefSeq" id="WP_230098446.1">
    <property type="nucleotide sequence ID" value="NZ_CAKKNT010000007.1"/>
</dbReference>
<sequence>MTLINGMQNYQIVGYLEAKEDINIGSDNHAYIYMQPVSVFPNSVSPSDIPDKIQVYVNNFDSFIFEDREYDSQMNRINAIYEFLEKFLIIVQPYVSYNPSMGRTFFQGKKLVKLLRKNASFNRNDLLLPLPVFGPDNSAFVNNQSDFESYIFENKKLGKLRNPWSSNIEDTPHGIVWKQDEDHFTFYSPITGQAVDNSGNISFSTTSLKKYTINDEWLDLSYELNDVLFMPSSFLKESHNKGDLVSYQPSKTDIAMSEDDRINLGQPLFAQGLFDAAALASVVVPEKPHVNATGTTTLTPVTAVKTPVIKVSSTPSIPATTGINHTEKEFVDRFIEIAWNQRNLFYRQADLVNFHTAMKSDGMVILAGLSGTGKSKLVATYAEALKINQTPASIPQVKFIPVRPFWADDADLLGYADIVNHTYRPGDSGLVDTLIAANQNPDDIYIVVFDEMNLARVEHYFSQFLSVLEMDSDERAITLYNSQLANNLNNSAQYPAQVKIGANVLFVGTVNTDESTYQFSDKVLDRANVITLDMVPFNETDTLSGSTPVKSVTNSYTMADYRAMQNLTPNYALSNAEKGFLWQLHEALNKADKNLGIGWRIVNQINDYLTNIAVDNQYLARTEALDRQIVQRVLTKVKGSQASLKDLVGDETNEGQLIKIFDEYATASPFTKAREVIHCKARELQVYGFTI</sequence>
<dbReference type="Proteomes" id="UP000789719">
    <property type="component" value="Unassembled WGS sequence"/>
</dbReference>
<dbReference type="InterPro" id="IPR027417">
    <property type="entry name" value="P-loop_NTPase"/>
</dbReference>
<proteinExistence type="predicted"/>
<name>A0ABN8BNZ9_9LACO</name>
<organism evidence="1 2">
    <name type="scientific">Periweissella ghanensis</name>
    <dbReference type="NCBI Taxonomy" id="467997"/>
    <lineage>
        <taxon>Bacteria</taxon>
        <taxon>Bacillati</taxon>
        <taxon>Bacillota</taxon>
        <taxon>Bacilli</taxon>
        <taxon>Lactobacillales</taxon>
        <taxon>Lactobacillaceae</taxon>
        <taxon>Periweissella</taxon>
    </lineage>
</organism>
<keyword evidence="2" id="KW-1185">Reference proteome</keyword>
<dbReference type="EMBL" id="CAKKNT010000007">
    <property type="protein sequence ID" value="CAH0418353.1"/>
    <property type="molecule type" value="Genomic_DNA"/>
</dbReference>
<dbReference type="Gene3D" id="3.40.50.300">
    <property type="entry name" value="P-loop containing nucleotide triphosphate hydrolases"/>
    <property type="match status" value="1"/>
</dbReference>